<dbReference type="AlphaFoldDB" id="X0VVS3"/>
<organism evidence="1">
    <name type="scientific">marine sediment metagenome</name>
    <dbReference type="NCBI Taxonomy" id="412755"/>
    <lineage>
        <taxon>unclassified sequences</taxon>
        <taxon>metagenomes</taxon>
        <taxon>ecological metagenomes</taxon>
    </lineage>
</organism>
<accession>X0VVS3</accession>
<feature type="non-terminal residue" evidence="1">
    <location>
        <position position="1"/>
    </location>
</feature>
<dbReference type="EMBL" id="BARS01037745">
    <property type="protein sequence ID" value="GAG15232.1"/>
    <property type="molecule type" value="Genomic_DNA"/>
</dbReference>
<reference evidence="1" key="1">
    <citation type="journal article" date="2014" name="Front. Microbiol.">
        <title>High frequency of phylogenetically diverse reductive dehalogenase-homologous genes in deep subseafloor sedimentary metagenomes.</title>
        <authorList>
            <person name="Kawai M."/>
            <person name="Futagami T."/>
            <person name="Toyoda A."/>
            <person name="Takaki Y."/>
            <person name="Nishi S."/>
            <person name="Hori S."/>
            <person name="Arai W."/>
            <person name="Tsubouchi T."/>
            <person name="Morono Y."/>
            <person name="Uchiyama I."/>
            <person name="Ito T."/>
            <person name="Fujiyama A."/>
            <person name="Inagaki F."/>
            <person name="Takami H."/>
        </authorList>
    </citation>
    <scope>NUCLEOTIDE SEQUENCE</scope>
    <source>
        <strain evidence="1">Expedition CK06-06</strain>
    </source>
</reference>
<comment type="caution">
    <text evidence="1">The sequence shown here is derived from an EMBL/GenBank/DDBJ whole genome shotgun (WGS) entry which is preliminary data.</text>
</comment>
<evidence type="ECO:0000313" key="1">
    <source>
        <dbReference type="EMBL" id="GAG15232.1"/>
    </source>
</evidence>
<protein>
    <submittedName>
        <fullName evidence="1">Uncharacterized protein</fullName>
    </submittedName>
</protein>
<gene>
    <name evidence="1" type="ORF">S01H1_57837</name>
</gene>
<sequence length="51" mass="5197">AFSNPNAIREKMLMTLLAANKDSSAATIQGATDAALQTLVDGAVDIFADGS</sequence>
<proteinExistence type="predicted"/>
<name>X0VVS3_9ZZZZ</name>